<sequence length="199" mass="19855">MHAFTYLLALLLVVAPALSAPLGASPPSSTSVGAGVQPLLPLPFHPLGPVKNKSGRAVEHIEFPGSNGGVQPGGPLLPVSATAVPVASSASSLPTATPLGPVFPGSNGGVRPIPLANSKRQLVGVPSESDDGMDALDGALYPLPAPWVEGSSGMQKRVAQDDDGVDTEGTNYAGVHLPALPDGAIPRIGTTVIGSDGVQ</sequence>
<dbReference type="HOGENOM" id="CLU_1372033_0_0_1"/>
<feature type="signal peptide" evidence="1">
    <location>
        <begin position="1"/>
        <end position="19"/>
    </location>
</feature>
<accession>M2QN04</accession>
<feature type="chain" id="PRO_5004023221" evidence="1">
    <location>
        <begin position="20"/>
        <end position="199"/>
    </location>
</feature>
<reference evidence="2 3" key="1">
    <citation type="journal article" date="2012" name="Proc. Natl. Acad. Sci. U.S.A.">
        <title>Comparative genomics of Ceriporiopsis subvermispora and Phanerochaete chrysosporium provide insight into selective ligninolysis.</title>
        <authorList>
            <person name="Fernandez-Fueyo E."/>
            <person name="Ruiz-Duenas F.J."/>
            <person name="Ferreira P."/>
            <person name="Floudas D."/>
            <person name="Hibbett D.S."/>
            <person name="Canessa P."/>
            <person name="Larrondo L.F."/>
            <person name="James T.Y."/>
            <person name="Seelenfreund D."/>
            <person name="Lobos S."/>
            <person name="Polanco R."/>
            <person name="Tello M."/>
            <person name="Honda Y."/>
            <person name="Watanabe T."/>
            <person name="Watanabe T."/>
            <person name="Ryu J.S."/>
            <person name="Kubicek C.P."/>
            <person name="Schmoll M."/>
            <person name="Gaskell J."/>
            <person name="Hammel K.E."/>
            <person name="St John F.J."/>
            <person name="Vanden Wymelenberg A."/>
            <person name="Sabat G."/>
            <person name="Splinter BonDurant S."/>
            <person name="Syed K."/>
            <person name="Yadav J.S."/>
            <person name="Doddapaneni H."/>
            <person name="Subramanian V."/>
            <person name="Lavin J.L."/>
            <person name="Oguiza J.A."/>
            <person name="Perez G."/>
            <person name="Pisabarro A.G."/>
            <person name="Ramirez L."/>
            <person name="Santoyo F."/>
            <person name="Master E."/>
            <person name="Coutinho P.M."/>
            <person name="Henrissat B."/>
            <person name="Lombard V."/>
            <person name="Magnuson J.K."/>
            <person name="Kuees U."/>
            <person name="Hori C."/>
            <person name="Igarashi K."/>
            <person name="Samejima M."/>
            <person name="Held B.W."/>
            <person name="Barry K.W."/>
            <person name="LaButti K.M."/>
            <person name="Lapidus A."/>
            <person name="Lindquist E.A."/>
            <person name="Lucas S.M."/>
            <person name="Riley R."/>
            <person name="Salamov A.A."/>
            <person name="Hoffmeister D."/>
            <person name="Schwenk D."/>
            <person name="Hadar Y."/>
            <person name="Yarden O."/>
            <person name="de Vries R.P."/>
            <person name="Wiebenga A."/>
            <person name="Stenlid J."/>
            <person name="Eastwood D."/>
            <person name="Grigoriev I.V."/>
            <person name="Berka R.M."/>
            <person name="Blanchette R.A."/>
            <person name="Kersten P."/>
            <person name="Martinez A.T."/>
            <person name="Vicuna R."/>
            <person name="Cullen D."/>
        </authorList>
    </citation>
    <scope>NUCLEOTIDE SEQUENCE [LARGE SCALE GENOMIC DNA]</scope>
    <source>
        <strain evidence="2 3">B</strain>
    </source>
</reference>
<dbReference type="OrthoDB" id="10674762at2759"/>
<proteinExistence type="predicted"/>
<keyword evidence="3" id="KW-1185">Reference proteome</keyword>
<dbReference type="Proteomes" id="UP000016930">
    <property type="component" value="Unassembled WGS sequence"/>
</dbReference>
<keyword evidence="1" id="KW-0732">Signal</keyword>
<name>M2QN04_CERS8</name>
<organism evidence="2 3">
    <name type="scientific">Ceriporiopsis subvermispora (strain B)</name>
    <name type="common">White-rot fungus</name>
    <name type="synonym">Gelatoporia subvermispora</name>
    <dbReference type="NCBI Taxonomy" id="914234"/>
    <lineage>
        <taxon>Eukaryota</taxon>
        <taxon>Fungi</taxon>
        <taxon>Dikarya</taxon>
        <taxon>Basidiomycota</taxon>
        <taxon>Agaricomycotina</taxon>
        <taxon>Agaricomycetes</taxon>
        <taxon>Polyporales</taxon>
        <taxon>Gelatoporiaceae</taxon>
        <taxon>Gelatoporia</taxon>
    </lineage>
</organism>
<dbReference type="AlphaFoldDB" id="M2QN04"/>
<evidence type="ECO:0000313" key="3">
    <source>
        <dbReference type="Proteomes" id="UP000016930"/>
    </source>
</evidence>
<dbReference type="EMBL" id="KB445805">
    <property type="protein sequence ID" value="EMD33550.1"/>
    <property type="molecule type" value="Genomic_DNA"/>
</dbReference>
<protein>
    <submittedName>
        <fullName evidence="2">Uncharacterized protein</fullName>
    </submittedName>
</protein>
<gene>
    <name evidence="2" type="ORF">CERSUDRAFT_76296</name>
</gene>
<evidence type="ECO:0000313" key="2">
    <source>
        <dbReference type="EMBL" id="EMD33550.1"/>
    </source>
</evidence>
<evidence type="ECO:0000256" key="1">
    <source>
        <dbReference type="SAM" id="SignalP"/>
    </source>
</evidence>